<dbReference type="PROSITE" id="PS51698">
    <property type="entry name" value="U_BOX"/>
    <property type="match status" value="1"/>
</dbReference>
<organism evidence="7 8">
    <name type="scientific">Escallonia herrerae</name>
    <dbReference type="NCBI Taxonomy" id="1293975"/>
    <lineage>
        <taxon>Eukaryota</taxon>
        <taxon>Viridiplantae</taxon>
        <taxon>Streptophyta</taxon>
        <taxon>Embryophyta</taxon>
        <taxon>Tracheophyta</taxon>
        <taxon>Spermatophyta</taxon>
        <taxon>Magnoliopsida</taxon>
        <taxon>eudicotyledons</taxon>
        <taxon>Gunneridae</taxon>
        <taxon>Pentapetalae</taxon>
        <taxon>asterids</taxon>
        <taxon>campanulids</taxon>
        <taxon>Escalloniales</taxon>
        <taxon>Escalloniaceae</taxon>
        <taxon>Escallonia</taxon>
    </lineage>
</organism>
<dbReference type="InterPro" id="IPR045185">
    <property type="entry name" value="PUB22/23/24-like"/>
</dbReference>
<gene>
    <name evidence="7" type="ORF">RJ639_024352</name>
</gene>
<comment type="pathway">
    <text evidence="2 5">Protein modification; protein ubiquitination.</text>
</comment>
<keyword evidence="8" id="KW-1185">Reference proteome</keyword>
<keyword evidence="3 5" id="KW-0808">Transferase</keyword>
<evidence type="ECO:0000256" key="4">
    <source>
        <dbReference type="ARBA" id="ARBA00022786"/>
    </source>
</evidence>
<dbReference type="InterPro" id="IPR016024">
    <property type="entry name" value="ARM-type_fold"/>
</dbReference>
<dbReference type="Proteomes" id="UP001188597">
    <property type="component" value="Unassembled WGS sequence"/>
</dbReference>
<evidence type="ECO:0000313" key="8">
    <source>
        <dbReference type="Proteomes" id="UP001188597"/>
    </source>
</evidence>
<dbReference type="AlphaFoldDB" id="A0AA88V255"/>
<dbReference type="Pfam" id="PF25598">
    <property type="entry name" value="ARM_PUB"/>
    <property type="match status" value="1"/>
</dbReference>
<dbReference type="EMBL" id="JAVXUP010003052">
    <property type="protein sequence ID" value="KAK3000265.1"/>
    <property type="molecule type" value="Genomic_DNA"/>
</dbReference>
<evidence type="ECO:0000256" key="3">
    <source>
        <dbReference type="ARBA" id="ARBA00022679"/>
    </source>
</evidence>
<evidence type="ECO:0000256" key="5">
    <source>
        <dbReference type="RuleBase" id="RU369093"/>
    </source>
</evidence>
<evidence type="ECO:0000256" key="2">
    <source>
        <dbReference type="ARBA" id="ARBA00004906"/>
    </source>
</evidence>
<proteinExistence type="predicted"/>
<dbReference type="GO" id="GO:0016567">
    <property type="term" value="P:protein ubiquitination"/>
    <property type="evidence" value="ECO:0007669"/>
    <property type="project" value="UniProtKB-UniRule"/>
</dbReference>
<dbReference type="Gene3D" id="3.30.40.10">
    <property type="entry name" value="Zinc/RING finger domain, C3HC4 (zinc finger)"/>
    <property type="match status" value="1"/>
</dbReference>
<dbReference type="CDD" id="cd16655">
    <property type="entry name" value="RING-Ubox_WDSUB1-like"/>
    <property type="match status" value="1"/>
</dbReference>
<dbReference type="GO" id="GO:0061630">
    <property type="term" value="F:ubiquitin protein ligase activity"/>
    <property type="evidence" value="ECO:0007669"/>
    <property type="project" value="UniProtKB-UniRule"/>
</dbReference>
<comment type="function">
    <text evidence="5">Functions as an E3 ubiquitin ligase.</text>
</comment>
<dbReference type="SUPFAM" id="SSF48371">
    <property type="entry name" value="ARM repeat"/>
    <property type="match status" value="1"/>
</dbReference>
<dbReference type="SMART" id="SM00504">
    <property type="entry name" value="Ubox"/>
    <property type="match status" value="1"/>
</dbReference>
<evidence type="ECO:0000259" key="6">
    <source>
        <dbReference type="PROSITE" id="PS51698"/>
    </source>
</evidence>
<dbReference type="Pfam" id="PF04564">
    <property type="entry name" value="U-box"/>
    <property type="match status" value="1"/>
</dbReference>
<dbReference type="Gene3D" id="1.25.10.10">
    <property type="entry name" value="Leucine-rich Repeat Variant"/>
    <property type="match status" value="1"/>
</dbReference>
<dbReference type="InterPro" id="IPR013083">
    <property type="entry name" value="Znf_RING/FYVE/PHD"/>
</dbReference>
<comment type="catalytic activity">
    <reaction evidence="1 5">
        <text>S-ubiquitinyl-[E2 ubiquitin-conjugating enzyme]-L-cysteine + [acceptor protein]-L-lysine = [E2 ubiquitin-conjugating enzyme]-L-cysteine + N(6)-ubiquitinyl-[acceptor protein]-L-lysine.</text>
        <dbReference type="EC" id="2.3.2.27"/>
    </reaction>
</comment>
<dbReference type="SUPFAM" id="SSF57850">
    <property type="entry name" value="RING/U-box"/>
    <property type="match status" value="1"/>
</dbReference>
<evidence type="ECO:0000313" key="7">
    <source>
        <dbReference type="EMBL" id="KAK3000265.1"/>
    </source>
</evidence>
<sequence length="425" mass="48047">MIYTLHHAEFPLFNPSEIIMDDEIEIPLYFICPISLQIMRDPVTATTGITYDRQSIEYWLLTAKDAACPVTKQPLPRDSDLTPNHTLRRLIQAWCMENANRGIDRIPTPKPLLSISHVLKLIRDLKFPHLYINSLKMMDVLANESDKNRNCMVDAGAAKAMVLLVIKCHKEGRTTGLEEALRILYLTWTPMPENKQLVKDNSEFIESILWVLRLELDERVAVKTLAMQVLQEITEVASSSLLERLKFDFFKQSVNLLRENISQQATKSVLKVLIEVCPWGRNRMKIVEAGAVFALIELELTDPGQNMTELIICLLAQLCSCADGRAQLLKHAGGIALLTKRTLRVSPATDDQTIQIFSLVAKFSATQDVLLEMLRVGAVAKLCMVVQADSAAYLKKKAREILRLHSNAWNNSPCIAVYLLTRDPR</sequence>
<keyword evidence="4 5" id="KW-0833">Ubl conjugation pathway</keyword>
<comment type="caution">
    <text evidence="7">The sequence shown here is derived from an EMBL/GenBank/DDBJ whole genome shotgun (WGS) entry which is preliminary data.</text>
</comment>
<dbReference type="PANTHER" id="PTHR22849:SF128">
    <property type="entry name" value="U-BOX DOMAIN-CONTAINING PROTEIN"/>
    <property type="match status" value="1"/>
</dbReference>
<protein>
    <recommendedName>
        <fullName evidence="5 6">U-box domain-containing protein</fullName>
        <ecNumber evidence="5">2.3.2.27</ecNumber>
    </recommendedName>
    <alternativeName>
        <fullName evidence="5">RING-type E3 ubiquitin transferase PUB</fullName>
    </alternativeName>
</protein>
<feature type="domain" description="U-box" evidence="6">
    <location>
        <begin position="25"/>
        <end position="101"/>
    </location>
</feature>
<dbReference type="InterPro" id="IPR058678">
    <property type="entry name" value="ARM_PUB"/>
</dbReference>
<name>A0AA88V255_9ASTE</name>
<accession>A0AA88V255</accession>
<dbReference type="InterPro" id="IPR011989">
    <property type="entry name" value="ARM-like"/>
</dbReference>
<dbReference type="InterPro" id="IPR003613">
    <property type="entry name" value="Ubox_domain"/>
</dbReference>
<reference evidence="7" key="1">
    <citation type="submission" date="2022-12" db="EMBL/GenBank/DDBJ databases">
        <title>Draft genome assemblies for two species of Escallonia (Escalloniales).</title>
        <authorList>
            <person name="Chanderbali A."/>
            <person name="Dervinis C."/>
            <person name="Anghel I."/>
            <person name="Soltis D."/>
            <person name="Soltis P."/>
            <person name="Zapata F."/>
        </authorList>
    </citation>
    <scope>NUCLEOTIDE SEQUENCE</scope>
    <source>
        <strain evidence="7">UCBG64.0493</strain>
        <tissue evidence="7">Leaf</tissue>
    </source>
</reference>
<dbReference type="EC" id="2.3.2.27" evidence="5"/>
<evidence type="ECO:0000256" key="1">
    <source>
        <dbReference type="ARBA" id="ARBA00000900"/>
    </source>
</evidence>
<dbReference type="PANTHER" id="PTHR22849">
    <property type="entry name" value="WDSAM1 PROTEIN"/>
    <property type="match status" value="1"/>
</dbReference>